<name>A0A0D9ZBL8_9ORYZ</name>
<dbReference type="Gramene" id="OGLUM03G29840.1">
    <property type="protein sequence ID" value="OGLUM03G29840.1"/>
    <property type="gene ID" value="OGLUM03G29840"/>
</dbReference>
<dbReference type="Proteomes" id="UP000026961">
    <property type="component" value="Chromosome 3"/>
</dbReference>
<feature type="region of interest" description="Disordered" evidence="1">
    <location>
        <begin position="56"/>
        <end position="83"/>
    </location>
</feature>
<sequence>MSLPQSRSSLTIPSGEMHGGRWNTIAVRPILDFTANVLDDDDGFLFHAAEEPEWSHYEAKHRTSVPPPPSRDPQLRRRRVDPLRGQASRFRPVCAVRRILDFAVDGVDDNDDFLFHATEETEWSHVQMTKKM</sequence>
<evidence type="ECO:0000256" key="1">
    <source>
        <dbReference type="SAM" id="MobiDB-lite"/>
    </source>
</evidence>
<reference evidence="2" key="2">
    <citation type="submission" date="2018-05" db="EMBL/GenBank/DDBJ databases">
        <title>OgluRS3 (Oryza glumaepatula Reference Sequence Version 3).</title>
        <authorList>
            <person name="Zhang J."/>
            <person name="Kudrna D."/>
            <person name="Lee S."/>
            <person name="Talag J."/>
            <person name="Welchert J."/>
            <person name="Wing R.A."/>
        </authorList>
    </citation>
    <scope>NUCLEOTIDE SEQUENCE [LARGE SCALE GENOMIC DNA]</scope>
</reference>
<dbReference type="AlphaFoldDB" id="A0A0D9ZBL8"/>
<accession>A0A0D9ZBL8</accession>
<organism evidence="2">
    <name type="scientific">Oryza glumipatula</name>
    <dbReference type="NCBI Taxonomy" id="40148"/>
    <lineage>
        <taxon>Eukaryota</taxon>
        <taxon>Viridiplantae</taxon>
        <taxon>Streptophyta</taxon>
        <taxon>Embryophyta</taxon>
        <taxon>Tracheophyta</taxon>
        <taxon>Spermatophyta</taxon>
        <taxon>Magnoliopsida</taxon>
        <taxon>Liliopsida</taxon>
        <taxon>Poales</taxon>
        <taxon>Poaceae</taxon>
        <taxon>BOP clade</taxon>
        <taxon>Oryzoideae</taxon>
        <taxon>Oryzeae</taxon>
        <taxon>Oryzinae</taxon>
        <taxon>Oryza</taxon>
    </lineage>
</organism>
<dbReference type="EnsemblPlants" id="OGLUM03G29840.1">
    <property type="protein sequence ID" value="OGLUM03G29840.1"/>
    <property type="gene ID" value="OGLUM03G29840"/>
</dbReference>
<protein>
    <submittedName>
        <fullName evidence="2">Uncharacterized protein</fullName>
    </submittedName>
</protein>
<evidence type="ECO:0000313" key="2">
    <source>
        <dbReference type="EnsemblPlants" id="OGLUM03G29840.1"/>
    </source>
</evidence>
<evidence type="ECO:0000313" key="3">
    <source>
        <dbReference type="Proteomes" id="UP000026961"/>
    </source>
</evidence>
<dbReference type="HOGENOM" id="CLU_132310_0_0_1"/>
<proteinExistence type="predicted"/>
<reference evidence="2" key="1">
    <citation type="submission" date="2015-04" db="UniProtKB">
        <authorList>
            <consortium name="EnsemblPlants"/>
        </authorList>
    </citation>
    <scope>IDENTIFICATION</scope>
</reference>
<keyword evidence="3" id="KW-1185">Reference proteome</keyword>